<reference evidence="1" key="2">
    <citation type="journal article" date="2023" name="ISME Commun">
        <title>Characterization of a bloom-associated alphaproteobacterial lineage, 'Candidatus Phycosocius': insights into freshwater algal-bacterial interactions.</title>
        <authorList>
            <person name="Tanabe Y."/>
            <person name="Yamaguchi H."/>
            <person name="Yoshida M."/>
            <person name="Kai A."/>
            <person name="Okazaki Y."/>
        </authorList>
    </citation>
    <scope>NUCLEOTIDE SEQUENCE</scope>
    <source>
        <strain evidence="1">BOTRYCO-1</strain>
    </source>
</reference>
<protein>
    <submittedName>
        <fullName evidence="1">Uncharacterized protein</fullName>
    </submittedName>
</protein>
<dbReference type="EMBL" id="BPFZ01000001">
    <property type="protein sequence ID" value="GIU66154.1"/>
    <property type="molecule type" value="Genomic_DNA"/>
</dbReference>
<comment type="caution">
    <text evidence="1">The sequence shown here is derived from an EMBL/GenBank/DDBJ whole genome shotgun (WGS) entry which is preliminary data.</text>
</comment>
<gene>
    <name evidence="1" type="ORF">PsB1_0308</name>
</gene>
<evidence type="ECO:0000313" key="2">
    <source>
        <dbReference type="Proteomes" id="UP001161064"/>
    </source>
</evidence>
<dbReference type="Proteomes" id="UP001161064">
    <property type="component" value="Unassembled WGS sequence"/>
</dbReference>
<organism evidence="1 2">
    <name type="scientific">Candidatus Phycosocius spiralis</name>
    <dbReference type="NCBI Taxonomy" id="2815099"/>
    <lineage>
        <taxon>Bacteria</taxon>
        <taxon>Pseudomonadati</taxon>
        <taxon>Pseudomonadota</taxon>
        <taxon>Alphaproteobacteria</taxon>
        <taxon>Caulobacterales</taxon>
        <taxon>Caulobacterales incertae sedis</taxon>
        <taxon>Candidatus Phycosocius</taxon>
    </lineage>
</organism>
<sequence>MDKDSFTTVFQTELEKAGFSVIARNDRLFDEPDRVAADYLIGATIVEASAKLCAAWASFGDFDQIKGDIELAMEWQIYSRQQRRVVVAIVSRGGIEQAHFTKGGAGGLFNEVFKTHIHQFANSPQFRNLIVVGKEGD</sequence>
<evidence type="ECO:0000313" key="1">
    <source>
        <dbReference type="EMBL" id="GIU66154.1"/>
    </source>
</evidence>
<accession>A0ABQ4PT28</accession>
<reference evidence="1" key="1">
    <citation type="submission" date="2021-05" db="EMBL/GenBank/DDBJ databases">
        <authorList>
            <person name="Tanabe Y."/>
        </authorList>
    </citation>
    <scope>NUCLEOTIDE SEQUENCE</scope>
    <source>
        <strain evidence="1">BOTRYCO-1</strain>
    </source>
</reference>
<proteinExistence type="predicted"/>
<name>A0ABQ4PT28_9PROT</name>
<keyword evidence="2" id="KW-1185">Reference proteome</keyword>